<name>A0A6C0I093_9ZZZZ</name>
<reference evidence="1" key="1">
    <citation type="journal article" date="2020" name="Nature">
        <title>Giant virus diversity and host interactions through global metagenomics.</title>
        <authorList>
            <person name="Schulz F."/>
            <person name="Roux S."/>
            <person name="Paez-Espino D."/>
            <person name="Jungbluth S."/>
            <person name="Walsh D.A."/>
            <person name="Denef V.J."/>
            <person name="McMahon K.D."/>
            <person name="Konstantinidis K.T."/>
            <person name="Eloe-Fadrosh E.A."/>
            <person name="Kyrpides N.C."/>
            <person name="Woyke T."/>
        </authorList>
    </citation>
    <scope>NUCLEOTIDE SEQUENCE</scope>
    <source>
        <strain evidence="1">GVMAG-M-3300023184-17</strain>
    </source>
</reference>
<proteinExistence type="predicted"/>
<protein>
    <submittedName>
        <fullName evidence="1">Uncharacterized protein</fullName>
    </submittedName>
</protein>
<dbReference type="AlphaFoldDB" id="A0A6C0I093"/>
<sequence>MSYFDVCGYDGCAKVEKTEDGVRVNNKDYTVVKGDNLMNGDKHIYTVFFVYKQIALGKDHQW</sequence>
<dbReference type="EMBL" id="MN740042">
    <property type="protein sequence ID" value="QHT85533.1"/>
    <property type="molecule type" value="Genomic_DNA"/>
</dbReference>
<organism evidence="1">
    <name type="scientific">viral metagenome</name>
    <dbReference type="NCBI Taxonomy" id="1070528"/>
    <lineage>
        <taxon>unclassified sequences</taxon>
        <taxon>metagenomes</taxon>
        <taxon>organismal metagenomes</taxon>
    </lineage>
</organism>
<accession>A0A6C0I093</accession>
<evidence type="ECO:0000313" key="1">
    <source>
        <dbReference type="EMBL" id="QHT85533.1"/>
    </source>
</evidence>